<dbReference type="HOGENOM" id="CLU_313312_0_0_1"/>
<feature type="region of interest" description="Disordered" evidence="1">
    <location>
        <begin position="311"/>
        <end position="570"/>
    </location>
</feature>
<feature type="compositionally biased region" description="Polar residues" evidence="1">
    <location>
        <begin position="209"/>
        <end position="218"/>
    </location>
</feature>
<name>F4RDZ6_MELLP</name>
<evidence type="ECO:0000313" key="3">
    <source>
        <dbReference type="Proteomes" id="UP000001072"/>
    </source>
</evidence>
<organism evidence="3">
    <name type="scientific">Melampsora larici-populina (strain 98AG31 / pathotype 3-4-7)</name>
    <name type="common">Poplar leaf rust fungus</name>
    <dbReference type="NCBI Taxonomy" id="747676"/>
    <lineage>
        <taxon>Eukaryota</taxon>
        <taxon>Fungi</taxon>
        <taxon>Dikarya</taxon>
        <taxon>Basidiomycota</taxon>
        <taxon>Pucciniomycotina</taxon>
        <taxon>Pucciniomycetes</taxon>
        <taxon>Pucciniales</taxon>
        <taxon>Melampsoraceae</taxon>
        <taxon>Melampsora</taxon>
    </lineage>
</organism>
<feature type="compositionally biased region" description="Acidic residues" evidence="1">
    <location>
        <begin position="508"/>
        <end position="528"/>
    </location>
</feature>
<dbReference type="KEGG" id="mlr:MELLADRAFT_95982"/>
<dbReference type="VEuPathDB" id="FungiDB:MELLADRAFT_95982"/>
<protein>
    <submittedName>
        <fullName evidence="2">Uncharacterized protein</fullName>
    </submittedName>
</protein>
<feature type="compositionally biased region" description="Low complexity" evidence="1">
    <location>
        <begin position="434"/>
        <end position="446"/>
    </location>
</feature>
<dbReference type="eggNOG" id="ENOG502QQDI">
    <property type="taxonomic scope" value="Eukaryota"/>
</dbReference>
<proteinExistence type="predicted"/>
<feature type="region of interest" description="Disordered" evidence="1">
    <location>
        <begin position="121"/>
        <end position="169"/>
    </location>
</feature>
<gene>
    <name evidence="2" type="ORF">MELLADRAFT_95982</name>
</gene>
<accession>F4RDZ6</accession>
<feature type="compositionally biased region" description="Polar residues" evidence="1">
    <location>
        <begin position="447"/>
        <end position="456"/>
    </location>
</feature>
<reference evidence="3" key="1">
    <citation type="journal article" date="2011" name="Proc. Natl. Acad. Sci. U.S.A.">
        <title>Obligate biotrophy features unraveled by the genomic analysis of rust fungi.</title>
        <authorList>
            <person name="Duplessis S."/>
            <person name="Cuomo C.A."/>
            <person name="Lin Y.-C."/>
            <person name="Aerts A."/>
            <person name="Tisserant E."/>
            <person name="Veneault-Fourrey C."/>
            <person name="Joly D.L."/>
            <person name="Hacquard S."/>
            <person name="Amselem J."/>
            <person name="Cantarel B.L."/>
            <person name="Chiu R."/>
            <person name="Coutinho P.M."/>
            <person name="Feau N."/>
            <person name="Field M."/>
            <person name="Frey P."/>
            <person name="Gelhaye E."/>
            <person name="Goldberg J."/>
            <person name="Grabherr M.G."/>
            <person name="Kodira C.D."/>
            <person name="Kohler A."/>
            <person name="Kuees U."/>
            <person name="Lindquist E.A."/>
            <person name="Lucas S.M."/>
            <person name="Mago R."/>
            <person name="Mauceli E."/>
            <person name="Morin E."/>
            <person name="Murat C."/>
            <person name="Pangilinan J.L."/>
            <person name="Park R."/>
            <person name="Pearson M."/>
            <person name="Quesneville H."/>
            <person name="Rouhier N."/>
            <person name="Sakthikumar S."/>
            <person name="Salamov A.A."/>
            <person name="Schmutz J."/>
            <person name="Selles B."/>
            <person name="Shapiro H."/>
            <person name="Tanguay P."/>
            <person name="Tuskan G.A."/>
            <person name="Henrissat B."/>
            <person name="Van de Peer Y."/>
            <person name="Rouze P."/>
            <person name="Ellis J.G."/>
            <person name="Dodds P.N."/>
            <person name="Schein J.E."/>
            <person name="Zhong S."/>
            <person name="Hamelin R.C."/>
            <person name="Grigoriev I.V."/>
            <person name="Szabo L.J."/>
            <person name="Martin F."/>
        </authorList>
    </citation>
    <scope>NUCLEOTIDE SEQUENCE [LARGE SCALE GENOMIC DNA]</scope>
    <source>
        <strain evidence="3">98AG31 / pathotype 3-4-7</strain>
    </source>
</reference>
<feature type="compositionally biased region" description="Low complexity" evidence="1">
    <location>
        <begin position="457"/>
        <end position="472"/>
    </location>
</feature>
<feature type="compositionally biased region" description="Basic and acidic residues" evidence="1">
    <location>
        <begin position="529"/>
        <end position="555"/>
    </location>
</feature>
<dbReference type="RefSeq" id="XP_007407220.1">
    <property type="nucleotide sequence ID" value="XM_007407158.1"/>
</dbReference>
<dbReference type="AlphaFoldDB" id="F4RDZ6"/>
<dbReference type="GeneID" id="18937427"/>
<evidence type="ECO:0000313" key="2">
    <source>
        <dbReference type="EMBL" id="EGG09493.1"/>
    </source>
</evidence>
<feature type="region of interest" description="Disordered" evidence="1">
    <location>
        <begin position="253"/>
        <end position="296"/>
    </location>
</feature>
<evidence type="ECO:0000256" key="1">
    <source>
        <dbReference type="SAM" id="MobiDB-lite"/>
    </source>
</evidence>
<sequence>MSQLNKYSMANPWREEHDQQSQTKIDVAEDERYTEISQAETSCPVNDDVSEQITSRNTFDENVIRSHPFNTVGPTGGPERLTNVLDNYTSNETKVGYNQSGPADDALEQITSPVAFYANTIESHNNAPSPTGKDDDGYNQMDPENPGQPKNPPELYEKNDPGHPDSTFQPVYEQLNETQSALYQQLQSILADRRFQSQQDHSQQSSESNIQANYNPSIITPGAPSLPSARHRISTIPYHISPDHHTARLDILSRDGHSSRKRPQTFNDDDEQEPKRRCGNESFPPQEAQAPSEGLKTRTILSQQRKIAPLNLKSSCSGRPRLASPGLLQDTISYAPRSHTSNSRRSRSPPIASTSQAVLNHPRRSRSPPIASTSQALLTHSRRSWSPPIASTSRTRIPRHPGNSSGGTHTSRHSSAPHDSLPPRKFGHYTIPASHGSSIMSIDSSSEGNLTLPSQTRGSSRMSIDSSSTRSRYAGVRPRSREEDEMSLCLTEDRHGRQFTPLDTQNELPEDEFDYSDFEDNESDGDFDLAERQKYKAREAKSRTQKTKERQESTRLAKLSKNTPKCSPHEPLTRAIQDYVKLLFGIPRKRKGRNSDYLLPPPPSNQEYREWDQREVLRQEVVQRSILEARNRYRRKNPLATTSQLAIVEKLAAEKVVSNAQPVEFVSQVVLQNGRIGYSTSVAYTCERVLALAGFPRLAYDWLHSAKSSWNESVLAIISEEWEKCHRRGAADDYDINIKLVTSKNIRQILERWFNTKSREYVSQCSDEKSGADPAEAKEKLCKKASQKRLRRQVLEIHFKEHSDLRNILSHQSAHSEDEVDSDGTLYRIPKLWRSQDLVTLLNELDSLCITTQKNDQAKTTATKALLRGLYAEPGEADILSRPPRGFPRSLLDEEFMDTYVSRAEVAALDLSAKVFDLTPLIARTRWLLRPAGQP</sequence>
<feature type="compositionally biased region" description="Low complexity" evidence="1">
    <location>
        <begin position="196"/>
        <end position="208"/>
    </location>
</feature>
<dbReference type="EMBL" id="GL883097">
    <property type="protein sequence ID" value="EGG09493.1"/>
    <property type="molecule type" value="Genomic_DNA"/>
</dbReference>
<feature type="region of interest" description="Disordered" evidence="1">
    <location>
        <begin position="1"/>
        <end position="25"/>
    </location>
</feature>
<dbReference type="Proteomes" id="UP000001072">
    <property type="component" value="Unassembled WGS sequence"/>
</dbReference>
<dbReference type="InParanoid" id="F4RDZ6"/>
<feature type="region of interest" description="Disordered" evidence="1">
    <location>
        <begin position="194"/>
        <end position="229"/>
    </location>
</feature>
<keyword evidence="3" id="KW-1185">Reference proteome</keyword>